<feature type="domain" description="Tyr recombinase" evidence="5">
    <location>
        <begin position="232"/>
        <end position="430"/>
    </location>
</feature>
<evidence type="ECO:0000256" key="4">
    <source>
        <dbReference type="ARBA" id="ARBA00023172"/>
    </source>
</evidence>
<dbReference type="RefSeq" id="WP_188745478.1">
    <property type="nucleotide sequence ID" value="NZ_BMIJ01000001.1"/>
</dbReference>
<evidence type="ECO:0000256" key="3">
    <source>
        <dbReference type="ARBA" id="ARBA00023125"/>
    </source>
</evidence>
<dbReference type="Pfam" id="PF00589">
    <property type="entry name" value="Phage_integrase"/>
    <property type="match status" value="1"/>
</dbReference>
<accession>A0ABQ1JY08</accession>
<dbReference type="InterPro" id="IPR011010">
    <property type="entry name" value="DNA_brk_join_enz"/>
</dbReference>
<dbReference type="PROSITE" id="PS51898">
    <property type="entry name" value="TYR_RECOMBINASE"/>
    <property type="match status" value="1"/>
</dbReference>
<dbReference type="InterPro" id="IPR050808">
    <property type="entry name" value="Phage_Integrase"/>
</dbReference>
<dbReference type="InterPro" id="IPR053876">
    <property type="entry name" value="Phage_int_M"/>
</dbReference>
<name>A0ABQ1JY08_9GAMM</name>
<dbReference type="PANTHER" id="PTHR30629:SF2">
    <property type="entry name" value="PROPHAGE INTEGRASE INTS-RELATED"/>
    <property type="match status" value="1"/>
</dbReference>
<dbReference type="InterPro" id="IPR025166">
    <property type="entry name" value="Integrase_DNA_bind_dom"/>
</dbReference>
<gene>
    <name evidence="6" type="primary">int</name>
    <name evidence="6" type="ORF">GCM10011352_04600</name>
</gene>
<dbReference type="InterPro" id="IPR010998">
    <property type="entry name" value="Integrase_recombinase_N"/>
</dbReference>
<dbReference type="Proteomes" id="UP000629025">
    <property type="component" value="Unassembled WGS sequence"/>
</dbReference>
<reference evidence="7" key="1">
    <citation type="journal article" date="2019" name="Int. J. Syst. Evol. Microbiol.">
        <title>The Global Catalogue of Microorganisms (GCM) 10K type strain sequencing project: providing services to taxonomists for standard genome sequencing and annotation.</title>
        <authorList>
            <consortium name="The Broad Institute Genomics Platform"/>
            <consortium name="The Broad Institute Genome Sequencing Center for Infectious Disease"/>
            <person name="Wu L."/>
            <person name="Ma J."/>
        </authorList>
    </citation>
    <scope>NUCLEOTIDE SEQUENCE [LARGE SCALE GENOMIC DNA]</scope>
    <source>
        <strain evidence="7">CGMCC 1.15341</strain>
    </source>
</reference>
<keyword evidence="7" id="KW-1185">Reference proteome</keyword>
<dbReference type="InterPro" id="IPR002104">
    <property type="entry name" value="Integrase_catalytic"/>
</dbReference>
<proteinExistence type="inferred from homology"/>
<dbReference type="PANTHER" id="PTHR30629">
    <property type="entry name" value="PROPHAGE INTEGRASE"/>
    <property type="match status" value="1"/>
</dbReference>
<evidence type="ECO:0000259" key="5">
    <source>
        <dbReference type="PROSITE" id="PS51898"/>
    </source>
</evidence>
<keyword evidence="2" id="KW-0229">DNA integration</keyword>
<sequence length="440" mass="49936">MADIKIPATNPDQFCKEIKASNKVQFFSDSKSPGLRLRVTTTGAKSWIYGYSVKVAPEPTAKKGDNYKNRSMSLGPFHTGKTAPSHALTVKQARDKAAELKVLVKTGHDPATENRRRIHDRIAADAARKTVREVFEQWHSEEASRRKDGGAEVRRMMEKDVLPALGSLGIDEVKKLHISAINSKVKKRGDRIAHVVFSLIRQLMSFAVDKDYIEFDPSSGIKKSKVGSSGNERDRILSEPELVELFQKLPTSGLVEVNQLAVLLQLVTCCRIGELLSAQWEQINFDQCEWLIPDTKNGKPHTVHLSSFATECLEKLYPISGHTPWLFPNRTESDHLDTKTITKQIRDRQREDSEPLTGRSVRQAKSLILLKGRGDRWTPHDLRRTGASLMAELGVMPDVIERCLNHTEENRIKRIYQRHEYRKEMRSAWDLLGERLSCII</sequence>
<keyword evidence="3" id="KW-0238">DNA-binding</keyword>
<comment type="caution">
    <text evidence="6">The sequence shown here is derived from an EMBL/GenBank/DDBJ whole genome shotgun (WGS) entry which is preliminary data.</text>
</comment>
<dbReference type="EMBL" id="BMIJ01000001">
    <property type="protein sequence ID" value="GGB81905.1"/>
    <property type="molecule type" value="Genomic_DNA"/>
</dbReference>
<evidence type="ECO:0000256" key="1">
    <source>
        <dbReference type="ARBA" id="ARBA00008857"/>
    </source>
</evidence>
<dbReference type="Pfam" id="PF13356">
    <property type="entry name" value="Arm-DNA-bind_3"/>
    <property type="match status" value="1"/>
</dbReference>
<evidence type="ECO:0000256" key="2">
    <source>
        <dbReference type="ARBA" id="ARBA00022908"/>
    </source>
</evidence>
<dbReference type="Pfam" id="PF22022">
    <property type="entry name" value="Phage_int_M"/>
    <property type="match status" value="1"/>
</dbReference>
<dbReference type="CDD" id="cd00801">
    <property type="entry name" value="INT_P4_C"/>
    <property type="match status" value="1"/>
</dbReference>
<dbReference type="InterPro" id="IPR038488">
    <property type="entry name" value="Integrase_DNA-bd_sf"/>
</dbReference>
<keyword evidence="4" id="KW-0233">DNA recombination</keyword>
<comment type="similarity">
    <text evidence="1">Belongs to the 'phage' integrase family.</text>
</comment>
<protein>
    <submittedName>
        <fullName evidence="6">Integrase</fullName>
    </submittedName>
</protein>
<dbReference type="SUPFAM" id="SSF56349">
    <property type="entry name" value="DNA breaking-rejoining enzymes"/>
    <property type="match status" value="1"/>
</dbReference>
<dbReference type="InterPro" id="IPR013762">
    <property type="entry name" value="Integrase-like_cat_sf"/>
</dbReference>
<organism evidence="6 7">
    <name type="scientific">Marinobacterium zhoushanense</name>
    <dbReference type="NCBI Taxonomy" id="1679163"/>
    <lineage>
        <taxon>Bacteria</taxon>
        <taxon>Pseudomonadati</taxon>
        <taxon>Pseudomonadota</taxon>
        <taxon>Gammaproteobacteria</taxon>
        <taxon>Oceanospirillales</taxon>
        <taxon>Oceanospirillaceae</taxon>
        <taxon>Marinobacterium</taxon>
    </lineage>
</organism>
<evidence type="ECO:0000313" key="7">
    <source>
        <dbReference type="Proteomes" id="UP000629025"/>
    </source>
</evidence>
<dbReference type="Gene3D" id="3.30.160.390">
    <property type="entry name" value="Integrase, DNA-binding domain"/>
    <property type="match status" value="1"/>
</dbReference>
<dbReference type="Gene3D" id="1.10.443.10">
    <property type="entry name" value="Intergrase catalytic core"/>
    <property type="match status" value="1"/>
</dbReference>
<dbReference type="Gene3D" id="1.10.150.130">
    <property type="match status" value="1"/>
</dbReference>
<evidence type="ECO:0000313" key="6">
    <source>
        <dbReference type="EMBL" id="GGB81905.1"/>
    </source>
</evidence>